<accession>A0A6N4RBM6</accession>
<dbReference type="EMBL" id="VAFM01000002">
    <property type="protein sequence ID" value="TKW60460.1"/>
    <property type="molecule type" value="Genomic_DNA"/>
</dbReference>
<reference evidence="1 2" key="1">
    <citation type="journal article" date="2017" name="Nat. Commun.">
        <title>In situ click chemistry generation of cyclooxygenase-2 inhibitors.</title>
        <authorList>
            <person name="Bhardwaj A."/>
            <person name="Kaur J."/>
            <person name="Wuest M."/>
            <person name="Wuest F."/>
        </authorList>
    </citation>
    <scope>NUCLEOTIDE SEQUENCE [LARGE SCALE GENOMIC DNA]</scope>
    <source>
        <strain evidence="1">S2_018_000_R2_106</strain>
    </source>
</reference>
<comment type="caution">
    <text evidence="1">The sequence shown here is derived from an EMBL/GenBank/DDBJ whole genome shotgun (WGS) entry which is preliminary data.</text>
</comment>
<dbReference type="SUPFAM" id="SSF49899">
    <property type="entry name" value="Concanavalin A-like lectins/glucanases"/>
    <property type="match status" value="1"/>
</dbReference>
<dbReference type="Gene3D" id="2.60.120.200">
    <property type="match status" value="1"/>
</dbReference>
<dbReference type="AlphaFoldDB" id="A0A6N4RBM6"/>
<organism evidence="1 2">
    <name type="scientific">Blastochloris viridis</name>
    <name type="common">Rhodopseudomonas viridis</name>
    <dbReference type="NCBI Taxonomy" id="1079"/>
    <lineage>
        <taxon>Bacteria</taxon>
        <taxon>Pseudomonadati</taxon>
        <taxon>Pseudomonadota</taxon>
        <taxon>Alphaproteobacteria</taxon>
        <taxon>Hyphomicrobiales</taxon>
        <taxon>Blastochloridaceae</taxon>
        <taxon>Blastochloris</taxon>
    </lineage>
</organism>
<sequence>MSMTTQRLARDITAPPVADIITLDGPPPVWSIDFTQQSPASAGLTFTRASQAGYYDPSGSWIYALTNTPRMTHHPISKQPLGLLIEETRTNVLLNSAAPTTQTVTLGTGTYTLWLEGSGNCTCAAGTATGTGFGIATSIKTITFTLTNAGSVIFTVNGSLLRFQCEAGTHPTSFITTTHAAATRAADTCTTNLSGIINPVEGTFIATGNVGTGMFMALDNGSGDGATRLHIKGGNTERNLFCSMGGSIKGTYSDFTPLPTGTRGCLGLSYGPAGVHYAINGQSVFRTDTPATGLSINTLRIGHRQLSGGLPVILNGVVHSIRYFNRALSREHLQALTK</sequence>
<proteinExistence type="predicted"/>
<name>A0A6N4RBM6_BLAVI</name>
<dbReference type="InterPro" id="IPR013320">
    <property type="entry name" value="ConA-like_dom_sf"/>
</dbReference>
<protein>
    <submittedName>
        <fullName evidence="1">Uncharacterized protein</fullName>
    </submittedName>
</protein>
<evidence type="ECO:0000313" key="1">
    <source>
        <dbReference type="EMBL" id="TKW60460.1"/>
    </source>
</evidence>
<evidence type="ECO:0000313" key="2">
    <source>
        <dbReference type="Proteomes" id="UP000320948"/>
    </source>
</evidence>
<dbReference type="Proteomes" id="UP000320948">
    <property type="component" value="Unassembled WGS sequence"/>
</dbReference>
<gene>
    <name evidence="1" type="ORF">DI628_06020</name>
</gene>